<dbReference type="EMBL" id="BLXT01007071">
    <property type="protein sequence ID" value="GFO36559.1"/>
    <property type="molecule type" value="Genomic_DNA"/>
</dbReference>
<evidence type="ECO:0000256" key="2">
    <source>
        <dbReference type="ARBA" id="ARBA00022525"/>
    </source>
</evidence>
<name>A0AAV4CXC1_9GAST</name>
<reference evidence="4 5" key="1">
    <citation type="journal article" date="2021" name="Elife">
        <title>Chloroplast acquisition without the gene transfer in kleptoplastic sea slugs, Plakobranchus ocellatus.</title>
        <authorList>
            <person name="Maeda T."/>
            <person name="Takahashi S."/>
            <person name="Yoshida T."/>
            <person name="Shimamura S."/>
            <person name="Takaki Y."/>
            <person name="Nagai Y."/>
            <person name="Toyoda A."/>
            <person name="Suzuki Y."/>
            <person name="Arimoto A."/>
            <person name="Ishii H."/>
            <person name="Satoh N."/>
            <person name="Nishiyama T."/>
            <person name="Hasebe M."/>
            <person name="Maruyama T."/>
            <person name="Minagawa J."/>
            <person name="Obokata J."/>
            <person name="Shigenobu S."/>
        </authorList>
    </citation>
    <scope>NUCLEOTIDE SEQUENCE [LARGE SCALE GENOMIC DNA]</scope>
</reference>
<proteinExistence type="predicted"/>
<dbReference type="InterPro" id="IPR001839">
    <property type="entry name" value="TGF-b_C"/>
</dbReference>
<sequence>MPSRPVYLGQCHGTCIHTSHMGQIGDSLTAHAVVLNRLGGTEGAVRRWSLAMRMSSCVPHRMRTMSILLSRVDKFNFFGTEIVNWPNMVIVSC</sequence>
<dbReference type="GO" id="GO:0008083">
    <property type="term" value="F:growth factor activity"/>
    <property type="evidence" value="ECO:0007669"/>
    <property type="project" value="InterPro"/>
</dbReference>
<dbReference type="Proteomes" id="UP000735302">
    <property type="component" value="Unassembled WGS sequence"/>
</dbReference>
<dbReference type="SUPFAM" id="SSF57501">
    <property type="entry name" value="Cystine-knot cytokines"/>
    <property type="match status" value="1"/>
</dbReference>
<comment type="caution">
    <text evidence="4">The sequence shown here is derived from an EMBL/GenBank/DDBJ whole genome shotgun (WGS) entry which is preliminary data.</text>
</comment>
<feature type="domain" description="TGF-beta family profile" evidence="3">
    <location>
        <begin position="1"/>
        <end position="93"/>
    </location>
</feature>
<comment type="subcellular location">
    <subcellularLocation>
        <location evidence="1">Secreted</location>
    </subcellularLocation>
</comment>
<dbReference type="AlphaFoldDB" id="A0AAV4CXC1"/>
<keyword evidence="5" id="KW-1185">Reference proteome</keyword>
<dbReference type="GO" id="GO:0005576">
    <property type="term" value="C:extracellular region"/>
    <property type="evidence" value="ECO:0007669"/>
    <property type="project" value="UniProtKB-SubCell"/>
</dbReference>
<organism evidence="4 5">
    <name type="scientific">Plakobranchus ocellatus</name>
    <dbReference type="NCBI Taxonomy" id="259542"/>
    <lineage>
        <taxon>Eukaryota</taxon>
        <taxon>Metazoa</taxon>
        <taxon>Spiralia</taxon>
        <taxon>Lophotrochozoa</taxon>
        <taxon>Mollusca</taxon>
        <taxon>Gastropoda</taxon>
        <taxon>Heterobranchia</taxon>
        <taxon>Euthyneura</taxon>
        <taxon>Panpulmonata</taxon>
        <taxon>Sacoglossa</taxon>
        <taxon>Placobranchoidea</taxon>
        <taxon>Plakobranchidae</taxon>
        <taxon>Plakobranchus</taxon>
    </lineage>
</organism>
<evidence type="ECO:0000256" key="1">
    <source>
        <dbReference type="ARBA" id="ARBA00004613"/>
    </source>
</evidence>
<evidence type="ECO:0000313" key="4">
    <source>
        <dbReference type="EMBL" id="GFO36559.1"/>
    </source>
</evidence>
<dbReference type="Gene3D" id="2.10.90.10">
    <property type="entry name" value="Cystine-knot cytokines"/>
    <property type="match status" value="1"/>
</dbReference>
<keyword evidence="2" id="KW-0964">Secreted</keyword>
<evidence type="ECO:0000259" key="3">
    <source>
        <dbReference type="PROSITE" id="PS51362"/>
    </source>
</evidence>
<evidence type="ECO:0000313" key="5">
    <source>
        <dbReference type="Proteomes" id="UP000735302"/>
    </source>
</evidence>
<accession>A0AAV4CXC1</accession>
<protein>
    <recommendedName>
        <fullName evidence="3">TGF-beta family profile domain-containing protein</fullName>
    </recommendedName>
</protein>
<dbReference type="InterPro" id="IPR029034">
    <property type="entry name" value="Cystine-knot_cytokine"/>
</dbReference>
<dbReference type="PROSITE" id="PS51362">
    <property type="entry name" value="TGF_BETA_2"/>
    <property type="match status" value="1"/>
</dbReference>
<gene>
    <name evidence="4" type="ORF">PoB_006306400</name>
</gene>